<feature type="domain" description="PPM-type phosphatase" evidence="2">
    <location>
        <begin position="25"/>
        <end position="208"/>
    </location>
</feature>
<protein>
    <recommendedName>
        <fullName evidence="2">PPM-type phosphatase domain-containing protein</fullName>
    </recommendedName>
</protein>
<evidence type="ECO:0000256" key="1">
    <source>
        <dbReference type="SAM" id="MobiDB-lite"/>
    </source>
</evidence>
<organism evidence="3 4">
    <name type="scientific">Salinibacter ruber</name>
    <dbReference type="NCBI Taxonomy" id="146919"/>
    <lineage>
        <taxon>Bacteria</taxon>
        <taxon>Pseudomonadati</taxon>
        <taxon>Rhodothermota</taxon>
        <taxon>Rhodothermia</taxon>
        <taxon>Rhodothermales</taxon>
        <taxon>Salinibacteraceae</taxon>
        <taxon>Salinibacter</taxon>
    </lineage>
</organism>
<proteinExistence type="predicted"/>
<dbReference type="RefSeq" id="WP_013061455.1">
    <property type="nucleotide sequence ID" value="NZ_CALTSL010000004.1"/>
</dbReference>
<evidence type="ECO:0000259" key="2">
    <source>
        <dbReference type="Pfam" id="PF13672"/>
    </source>
</evidence>
<gene>
    <name evidence="3" type="ORF">GGP61_001894</name>
</gene>
<evidence type="ECO:0000313" key="3">
    <source>
        <dbReference type="EMBL" id="MCS3710284.1"/>
    </source>
</evidence>
<feature type="region of interest" description="Disordered" evidence="1">
    <location>
        <begin position="248"/>
        <end position="267"/>
    </location>
</feature>
<dbReference type="InterPro" id="IPR036457">
    <property type="entry name" value="PPM-type-like_dom_sf"/>
</dbReference>
<accession>A0A9X2Q2C6</accession>
<dbReference type="AlphaFoldDB" id="A0A9X2Q2C6"/>
<dbReference type="InterPro" id="IPR001932">
    <property type="entry name" value="PPM-type_phosphatase-like_dom"/>
</dbReference>
<dbReference type="Proteomes" id="UP001155057">
    <property type="component" value="Unassembled WGS sequence"/>
</dbReference>
<dbReference type="EMBL" id="JANUAE010000006">
    <property type="protein sequence ID" value="MCS3710284.1"/>
    <property type="molecule type" value="Genomic_DNA"/>
</dbReference>
<feature type="compositionally biased region" description="Low complexity" evidence="1">
    <location>
        <begin position="257"/>
        <end position="267"/>
    </location>
</feature>
<name>A0A9X2Q2C6_9BACT</name>
<sequence>MSATAGPDSSGGDASAVDARVWAVSKGDANADAYEDAAHVRAEAWPVRAAVADGATESAFAGAWAERLACGVVEEDATTPEALRRAVPAWQAAWRDAVRERAAGRPWYVEAKAEEGAFATLLGLSLRAGGQWRAVGVGDCCLFRVRDEALVRSWPFDAGETFTNRPALVPSRPSQTPPTPEAASGEWRAGDTFVLATDAVAAWLLNSEAPVGPATVGAWNEEQFRRAVEQGRTENTLRNDDATLLVAHVTEPPSPGPETAAPPMNQS</sequence>
<dbReference type="Gene3D" id="3.60.40.10">
    <property type="entry name" value="PPM-type phosphatase domain"/>
    <property type="match status" value="1"/>
</dbReference>
<dbReference type="Pfam" id="PF13672">
    <property type="entry name" value="PP2C_2"/>
    <property type="match status" value="1"/>
</dbReference>
<dbReference type="SUPFAM" id="SSF81606">
    <property type="entry name" value="PP2C-like"/>
    <property type="match status" value="1"/>
</dbReference>
<reference evidence="3" key="1">
    <citation type="submission" date="2022-08" db="EMBL/GenBank/DDBJ databases">
        <title>Genomic Encyclopedia of Type Strains, Phase V (KMG-V): Genome sequencing to study the core and pangenomes of soil and plant-associated prokaryotes.</title>
        <authorList>
            <person name="Whitman W."/>
        </authorList>
    </citation>
    <scope>NUCLEOTIDE SEQUENCE</scope>
    <source>
        <strain evidence="3">SP3049</strain>
    </source>
</reference>
<feature type="region of interest" description="Disordered" evidence="1">
    <location>
        <begin position="165"/>
        <end position="186"/>
    </location>
</feature>
<evidence type="ECO:0000313" key="4">
    <source>
        <dbReference type="Proteomes" id="UP001155057"/>
    </source>
</evidence>
<comment type="caution">
    <text evidence="3">The sequence shown here is derived from an EMBL/GenBank/DDBJ whole genome shotgun (WGS) entry which is preliminary data.</text>
</comment>